<dbReference type="Proteomes" id="UP001305647">
    <property type="component" value="Unassembled WGS sequence"/>
</dbReference>
<dbReference type="CDD" id="cd09917">
    <property type="entry name" value="F-box_SF"/>
    <property type="match status" value="1"/>
</dbReference>
<reference evidence="2" key="2">
    <citation type="submission" date="2023-05" db="EMBL/GenBank/DDBJ databases">
        <authorList>
            <consortium name="Lawrence Berkeley National Laboratory"/>
            <person name="Steindorff A."/>
            <person name="Hensen N."/>
            <person name="Bonometti L."/>
            <person name="Westerberg I."/>
            <person name="Brannstrom I.O."/>
            <person name="Guillou S."/>
            <person name="Cros-Aarteil S."/>
            <person name="Calhoun S."/>
            <person name="Haridas S."/>
            <person name="Kuo A."/>
            <person name="Mondo S."/>
            <person name="Pangilinan J."/>
            <person name="Riley R."/>
            <person name="Labutti K."/>
            <person name="Andreopoulos B."/>
            <person name="Lipzen A."/>
            <person name="Chen C."/>
            <person name="Yanf M."/>
            <person name="Daum C."/>
            <person name="Ng V."/>
            <person name="Clum A."/>
            <person name="Ohm R."/>
            <person name="Martin F."/>
            <person name="Silar P."/>
            <person name="Natvig D."/>
            <person name="Lalanne C."/>
            <person name="Gautier V."/>
            <person name="Ament-Velasquez S.L."/>
            <person name="Kruys A."/>
            <person name="Hutchinson M.I."/>
            <person name="Powell A.J."/>
            <person name="Barry K."/>
            <person name="Miller A.N."/>
            <person name="Grigoriev I.V."/>
            <person name="Debuchy R."/>
            <person name="Gladieux P."/>
            <person name="Thoren M.H."/>
            <person name="Johannesson H."/>
        </authorList>
    </citation>
    <scope>NUCLEOTIDE SEQUENCE</scope>
    <source>
        <strain evidence="2">CBS 757.83</strain>
    </source>
</reference>
<organism evidence="2 3">
    <name type="scientific">Parathielavia hyrcaniae</name>
    <dbReference type="NCBI Taxonomy" id="113614"/>
    <lineage>
        <taxon>Eukaryota</taxon>
        <taxon>Fungi</taxon>
        <taxon>Dikarya</taxon>
        <taxon>Ascomycota</taxon>
        <taxon>Pezizomycotina</taxon>
        <taxon>Sordariomycetes</taxon>
        <taxon>Sordariomycetidae</taxon>
        <taxon>Sordariales</taxon>
        <taxon>Chaetomiaceae</taxon>
        <taxon>Parathielavia</taxon>
    </lineage>
</organism>
<keyword evidence="3" id="KW-1185">Reference proteome</keyword>
<evidence type="ECO:0000313" key="2">
    <source>
        <dbReference type="EMBL" id="KAK4101813.1"/>
    </source>
</evidence>
<feature type="region of interest" description="Disordered" evidence="1">
    <location>
        <begin position="373"/>
        <end position="412"/>
    </location>
</feature>
<protein>
    <recommendedName>
        <fullName evidence="4">F-box domain-containing protein</fullName>
    </recommendedName>
</protein>
<feature type="compositionally biased region" description="Acidic residues" evidence="1">
    <location>
        <begin position="383"/>
        <end position="397"/>
    </location>
</feature>
<comment type="caution">
    <text evidence="2">The sequence shown here is derived from an EMBL/GenBank/DDBJ whole genome shotgun (WGS) entry which is preliminary data.</text>
</comment>
<gene>
    <name evidence="2" type="ORF">N658DRAFT_495751</name>
</gene>
<dbReference type="AlphaFoldDB" id="A0AAN6Q1M4"/>
<sequence length="425" mass="48351">MNSPTSPTMRLPHLPTEIWIMILEQLPASFFQKDLRRLTLSRGWYDVTFPILYPRIEFTPRIISGLVHRRSKRLDKARDQLLETLRFVNIVLDGLGTPVLGRHRIRRPSPLPGYRQSHAAGPRQASPATRTATAKSLNTTANLARFSAMLLNSSELREVRFAARWPNHDWPADPLPGNSYLSLRCIEPYLNVLAHVTTMDLDLRGTDVTADDGAVVHFCEYLRPLLLRLTTLRLRMRSICASALQPVSDPDRPVTLRELSLSLYMGRVSRENPKLNASKMCRVGNWREWKNPQDQVRRQMRQLVRSMAEPRRAEMLHLVSPGEVHVWNASTGLCARDGYEKPWRFPPHTEAYFQTTCFLRGEDRCEGGNEVAGPGGMWSCSEVSEESSEEERPDEPVEVARPASSSSSEVATEYGIGLYDEFEFP</sequence>
<name>A0AAN6Q1M4_9PEZI</name>
<reference evidence="2" key="1">
    <citation type="journal article" date="2023" name="Mol. Phylogenet. Evol.">
        <title>Genome-scale phylogeny and comparative genomics of the fungal order Sordariales.</title>
        <authorList>
            <person name="Hensen N."/>
            <person name="Bonometti L."/>
            <person name="Westerberg I."/>
            <person name="Brannstrom I.O."/>
            <person name="Guillou S."/>
            <person name="Cros-Aarteil S."/>
            <person name="Calhoun S."/>
            <person name="Haridas S."/>
            <person name="Kuo A."/>
            <person name="Mondo S."/>
            <person name="Pangilinan J."/>
            <person name="Riley R."/>
            <person name="LaButti K."/>
            <person name="Andreopoulos B."/>
            <person name="Lipzen A."/>
            <person name="Chen C."/>
            <person name="Yan M."/>
            <person name="Daum C."/>
            <person name="Ng V."/>
            <person name="Clum A."/>
            <person name="Steindorff A."/>
            <person name="Ohm R.A."/>
            <person name="Martin F."/>
            <person name="Silar P."/>
            <person name="Natvig D.O."/>
            <person name="Lalanne C."/>
            <person name="Gautier V."/>
            <person name="Ament-Velasquez S.L."/>
            <person name="Kruys A."/>
            <person name="Hutchinson M.I."/>
            <person name="Powell A.J."/>
            <person name="Barry K."/>
            <person name="Miller A.N."/>
            <person name="Grigoriev I.V."/>
            <person name="Debuchy R."/>
            <person name="Gladieux P."/>
            <person name="Hiltunen Thoren M."/>
            <person name="Johannesson H."/>
        </authorList>
    </citation>
    <scope>NUCLEOTIDE SEQUENCE</scope>
    <source>
        <strain evidence="2">CBS 757.83</strain>
    </source>
</reference>
<proteinExistence type="predicted"/>
<evidence type="ECO:0000256" key="1">
    <source>
        <dbReference type="SAM" id="MobiDB-lite"/>
    </source>
</evidence>
<dbReference type="EMBL" id="MU863633">
    <property type="protein sequence ID" value="KAK4101813.1"/>
    <property type="molecule type" value="Genomic_DNA"/>
</dbReference>
<evidence type="ECO:0000313" key="3">
    <source>
        <dbReference type="Proteomes" id="UP001305647"/>
    </source>
</evidence>
<accession>A0AAN6Q1M4</accession>
<evidence type="ECO:0008006" key="4">
    <source>
        <dbReference type="Google" id="ProtNLM"/>
    </source>
</evidence>
<feature type="region of interest" description="Disordered" evidence="1">
    <location>
        <begin position="106"/>
        <end position="130"/>
    </location>
</feature>